<accession>A0A364K3L2</accession>
<gene>
    <name evidence="2" type="ORF">DL897_12190</name>
</gene>
<reference evidence="2 3" key="2">
    <citation type="submission" date="2018-06" db="EMBL/GenBank/DDBJ databases">
        <authorList>
            <person name="Zhirakovskaya E."/>
        </authorList>
    </citation>
    <scope>NUCLEOTIDE SEQUENCE [LARGE SCALE GENOMIC DNA]</scope>
    <source>
        <strain evidence="2 3">FBKL4.011</strain>
    </source>
</reference>
<dbReference type="RefSeq" id="WP_113659418.1">
    <property type="nucleotide sequence ID" value="NZ_KZ845668.1"/>
</dbReference>
<evidence type="ECO:0000256" key="1">
    <source>
        <dbReference type="SAM" id="Phobius"/>
    </source>
</evidence>
<name>A0A364K3L2_9BACL</name>
<dbReference type="EMBL" id="QJKK01000006">
    <property type="protein sequence ID" value="RAL23435.1"/>
    <property type="molecule type" value="Genomic_DNA"/>
</dbReference>
<dbReference type="Proteomes" id="UP000251213">
    <property type="component" value="Unassembled WGS sequence"/>
</dbReference>
<feature type="transmembrane region" description="Helical" evidence="1">
    <location>
        <begin position="7"/>
        <end position="24"/>
    </location>
</feature>
<organism evidence="2 3">
    <name type="scientific">Thermoflavimicrobium daqui</name>
    <dbReference type="NCBI Taxonomy" id="2137476"/>
    <lineage>
        <taxon>Bacteria</taxon>
        <taxon>Bacillati</taxon>
        <taxon>Bacillota</taxon>
        <taxon>Bacilli</taxon>
        <taxon>Bacillales</taxon>
        <taxon>Thermoactinomycetaceae</taxon>
        <taxon>Thermoflavimicrobium</taxon>
    </lineage>
</organism>
<reference evidence="2 3" key="1">
    <citation type="submission" date="2018-06" db="EMBL/GenBank/DDBJ databases">
        <title>Thermoflavimicrobium daqus sp. nov., a thermophilic microbe isolated from Moutai-flavour Daqu.</title>
        <authorList>
            <person name="Wang X."/>
            <person name="Zhou H."/>
        </authorList>
    </citation>
    <scope>NUCLEOTIDE SEQUENCE [LARGE SCALE GENOMIC DNA]</scope>
    <source>
        <strain evidence="2 3">FBKL4.011</strain>
    </source>
</reference>
<keyword evidence="3" id="KW-1185">Reference proteome</keyword>
<dbReference type="AlphaFoldDB" id="A0A364K3L2"/>
<comment type="caution">
    <text evidence="2">The sequence shown here is derived from an EMBL/GenBank/DDBJ whole genome shotgun (WGS) entry which is preliminary data.</text>
</comment>
<keyword evidence="1" id="KW-0472">Membrane</keyword>
<protein>
    <recommendedName>
        <fullName evidence="4">DUF3953 domain-containing protein</fullName>
    </recommendedName>
</protein>
<evidence type="ECO:0000313" key="3">
    <source>
        <dbReference type="Proteomes" id="UP000251213"/>
    </source>
</evidence>
<sequence length="83" mass="9019">MRLSIRLIIGIGLFLIGAWAFLGNGEGSDIFGFLTYLLSLGLIYFGGMLVIVSKTSGKKVLGSILLIIGLLLITNWIPILFDF</sequence>
<proteinExistence type="predicted"/>
<dbReference type="OrthoDB" id="9978509at2"/>
<evidence type="ECO:0008006" key="4">
    <source>
        <dbReference type="Google" id="ProtNLM"/>
    </source>
</evidence>
<keyword evidence="1" id="KW-0812">Transmembrane</keyword>
<evidence type="ECO:0000313" key="2">
    <source>
        <dbReference type="EMBL" id="RAL23435.1"/>
    </source>
</evidence>
<keyword evidence="1" id="KW-1133">Transmembrane helix</keyword>
<feature type="transmembrane region" description="Helical" evidence="1">
    <location>
        <begin position="60"/>
        <end position="81"/>
    </location>
</feature>
<feature type="transmembrane region" description="Helical" evidence="1">
    <location>
        <begin position="30"/>
        <end position="53"/>
    </location>
</feature>